<feature type="region of interest" description="Disordered" evidence="1">
    <location>
        <begin position="82"/>
        <end position="120"/>
    </location>
</feature>
<dbReference type="EMBL" id="BMAT01001812">
    <property type="protein sequence ID" value="GFR92935.1"/>
    <property type="molecule type" value="Genomic_DNA"/>
</dbReference>
<name>A0AAV4H658_9GAST</name>
<dbReference type="Proteomes" id="UP000762676">
    <property type="component" value="Unassembled WGS sequence"/>
</dbReference>
<evidence type="ECO:0000256" key="1">
    <source>
        <dbReference type="SAM" id="MobiDB-lite"/>
    </source>
</evidence>
<comment type="caution">
    <text evidence="3">The sequence shown here is derived from an EMBL/GenBank/DDBJ whole genome shotgun (WGS) entry which is preliminary data.</text>
</comment>
<protein>
    <submittedName>
        <fullName evidence="3">Uncharacterized protein</fullName>
    </submittedName>
</protein>
<dbReference type="AlphaFoldDB" id="A0AAV4H658"/>
<organism evidence="3 4">
    <name type="scientific">Elysia marginata</name>
    <dbReference type="NCBI Taxonomy" id="1093978"/>
    <lineage>
        <taxon>Eukaryota</taxon>
        <taxon>Metazoa</taxon>
        <taxon>Spiralia</taxon>
        <taxon>Lophotrochozoa</taxon>
        <taxon>Mollusca</taxon>
        <taxon>Gastropoda</taxon>
        <taxon>Heterobranchia</taxon>
        <taxon>Euthyneura</taxon>
        <taxon>Panpulmonata</taxon>
        <taxon>Sacoglossa</taxon>
        <taxon>Placobranchoidea</taxon>
        <taxon>Plakobranchidae</taxon>
        <taxon>Elysia</taxon>
    </lineage>
</organism>
<evidence type="ECO:0000313" key="3">
    <source>
        <dbReference type="EMBL" id="GFR92935.1"/>
    </source>
</evidence>
<accession>A0AAV4H658</accession>
<keyword evidence="4" id="KW-1185">Reference proteome</keyword>
<evidence type="ECO:0000313" key="4">
    <source>
        <dbReference type="Proteomes" id="UP000762676"/>
    </source>
</evidence>
<keyword evidence="2" id="KW-0812">Transmembrane</keyword>
<keyword evidence="2" id="KW-1133">Transmembrane helix</keyword>
<gene>
    <name evidence="3" type="ORF">ElyMa_000879700</name>
</gene>
<feature type="transmembrane region" description="Helical" evidence="2">
    <location>
        <begin position="29"/>
        <end position="48"/>
    </location>
</feature>
<sequence length="120" mass="13410">MIMSFHYGMMGNGSSLDPFPIKRIVKQGCILAPTIFGIFFSLLLRFAFQGREDGIFLHTRSDGNLFNLSHLRAKTKVHRVPSERCCLQTMPPSPRTPRKPLSDSSHALRTHAENSPSPSA</sequence>
<keyword evidence="2" id="KW-0472">Membrane</keyword>
<evidence type="ECO:0000256" key="2">
    <source>
        <dbReference type="SAM" id="Phobius"/>
    </source>
</evidence>
<feature type="compositionally biased region" description="Polar residues" evidence="1">
    <location>
        <begin position="102"/>
        <end position="120"/>
    </location>
</feature>
<proteinExistence type="predicted"/>
<reference evidence="3 4" key="1">
    <citation type="journal article" date="2021" name="Elife">
        <title>Chloroplast acquisition without the gene transfer in kleptoplastic sea slugs, Plakobranchus ocellatus.</title>
        <authorList>
            <person name="Maeda T."/>
            <person name="Takahashi S."/>
            <person name="Yoshida T."/>
            <person name="Shimamura S."/>
            <person name="Takaki Y."/>
            <person name="Nagai Y."/>
            <person name="Toyoda A."/>
            <person name="Suzuki Y."/>
            <person name="Arimoto A."/>
            <person name="Ishii H."/>
            <person name="Satoh N."/>
            <person name="Nishiyama T."/>
            <person name="Hasebe M."/>
            <person name="Maruyama T."/>
            <person name="Minagawa J."/>
            <person name="Obokata J."/>
            <person name="Shigenobu S."/>
        </authorList>
    </citation>
    <scope>NUCLEOTIDE SEQUENCE [LARGE SCALE GENOMIC DNA]</scope>
</reference>